<evidence type="ECO:0000313" key="2">
    <source>
        <dbReference type="EMBL" id="MCK7615992.1"/>
    </source>
</evidence>
<feature type="signal peptide" evidence="1">
    <location>
        <begin position="1"/>
        <end position="32"/>
    </location>
</feature>
<accession>A0ABT0H2T3</accession>
<proteinExistence type="predicted"/>
<protein>
    <recommendedName>
        <fullName evidence="4">CEL-III C-terminal domain-containing protein</fullName>
    </recommendedName>
</protein>
<comment type="caution">
    <text evidence="2">The sequence shown here is derived from an EMBL/GenBank/DDBJ whole genome shotgun (WGS) entry which is preliminary data.</text>
</comment>
<feature type="chain" id="PRO_5046978563" description="CEL-III C-terminal domain-containing protein" evidence="1">
    <location>
        <begin position="33"/>
        <end position="228"/>
    </location>
</feature>
<organism evidence="2 3">
    <name type="scientific">Roseibium sediminicola</name>
    <dbReference type="NCBI Taxonomy" id="2933272"/>
    <lineage>
        <taxon>Bacteria</taxon>
        <taxon>Pseudomonadati</taxon>
        <taxon>Pseudomonadota</taxon>
        <taxon>Alphaproteobacteria</taxon>
        <taxon>Hyphomicrobiales</taxon>
        <taxon>Stappiaceae</taxon>
        <taxon>Roseibium</taxon>
    </lineage>
</organism>
<keyword evidence="1" id="KW-0732">Signal</keyword>
<evidence type="ECO:0000313" key="3">
    <source>
        <dbReference type="Proteomes" id="UP001431221"/>
    </source>
</evidence>
<gene>
    <name evidence="2" type="ORF">M0H32_27870</name>
</gene>
<dbReference type="EMBL" id="JALNMJ010000037">
    <property type="protein sequence ID" value="MCK7615992.1"/>
    <property type="molecule type" value="Genomic_DNA"/>
</dbReference>
<dbReference type="RefSeq" id="WP_248159918.1">
    <property type="nucleotide sequence ID" value="NZ_JALNMJ010000037.1"/>
</dbReference>
<evidence type="ECO:0008006" key="4">
    <source>
        <dbReference type="Google" id="ProtNLM"/>
    </source>
</evidence>
<name>A0ABT0H2T3_9HYPH</name>
<sequence>MERRAREAAVMLVRILFTAGCLVLVSIGSATAQDPTGHWTGTVDQPGWGSYGVIMDLDSSSSGTTDYPGIPCSGRLSGGGSGGVYTFTETITAYRENCVDNGQIRFVVQGDNAYWEWTGSQDGVSYFASGTLHRAASSTGRASCQECGVALLNDLAAGLGQSAQLRSYVDQALAKYDNCVRSHGDACTNQCGYQASVNVPACSKWDEPAGYRACVETSYNGAALECQR</sequence>
<reference evidence="2" key="1">
    <citation type="submission" date="2022-04" db="EMBL/GenBank/DDBJ databases">
        <title>Roseibium sp. CAU 1639 isolated from mud.</title>
        <authorList>
            <person name="Kim W."/>
        </authorList>
    </citation>
    <scope>NUCLEOTIDE SEQUENCE</scope>
    <source>
        <strain evidence="2">CAU 1639</strain>
    </source>
</reference>
<evidence type="ECO:0000256" key="1">
    <source>
        <dbReference type="SAM" id="SignalP"/>
    </source>
</evidence>
<keyword evidence="3" id="KW-1185">Reference proteome</keyword>
<dbReference type="Proteomes" id="UP001431221">
    <property type="component" value="Unassembled WGS sequence"/>
</dbReference>